<dbReference type="PANTHER" id="PTHR18964:SF149">
    <property type="entry name" value="BIFUNCTIONAL UDP-N-ACETYLGLUCOSAMINE 2-EPIMERASE_N-ACETYLMANNOSAMINE KINASE"/>
    <property type="match status" value="1"/>
</dbReference>
<gene>
    <name evidence="2" type="ORF">A2619_02155</name>
</gene>
<dbReference type="Proteomes" id="UP000176815">
    <property type="component" value="Unassembled WGS sequence"/>
</dbReference>
<organism evidence="2 3">
    <name type="scientific">candidate division WWE3 bacterium RIFOXYD1_FULL_39_9</name>
    <dbReference type="NCBI Taxonomy" id="1802649"/>
    <lineage>
        <taxon>Bacteria</taxon>
        <taxon>Katanobacteria</taxon>
    </lineage>
</organism>
<evidence type="ECO:0008006" key="4">
    <source>
        <dbReference type="Google" id="ProtNLM"/>
    </source>
</evidence>
<dbReference type="Pfam" id="PF00480">
    <property type="entry name" value="ROK"/>
    <property type="match status" value="1"/>
</dbReference>
<dbReference type="PANTHER" id="PTHR18964">
    <property type="entry name" value="ROK (REPRESSOR, ORF, KINASE) FAMILY"/>
    <property type="match status" value="1"/>
</dbReference>
<dbReference type="EMBL" id="MEWG01000050">
    <property type="protein sequence ID" value="OGC76139.1"/>
    <property type="molecule type" value="Genomic_DNA"/>
</dbReference>
<evidence type="ECO:0000313" key="2">
    <source>
        <dbReference type="EMBL" id="OGC76139.1"/>
    </source>
</evidence>
<evidence type="ECO:0000256" key="1">
    <source>
        <dbReference type="ARBA" id="ARBA00006479"/>
    </source>
</evidence>
<evidence type="ECO:0000313" key="3">
    <source>
        <dbReference type="Proteomes" id="UP000176815"/>
    </source>
</evidence>
<dbReference type="InterPro" id="IPR043129">
    <property type="entry name" value="ATPase_NBD"/>
</dbReference>
<sequence>MYISIDIGGTNTRIASSENLKDISELTIFDSIHSLPEQKAKIEETINILAGGRPIEGICVGVPGVVVRETSAIQRAPNYPELNGVLLSDLLSAFSGSKLVLENDAALGALSEAVRGSGVGYYSVAYLTLGTGVGGALIENSEINKNRKVSEPGHMIINFDNTASDNLGYVGSLEAYTSGLSFENLYGQKADTCVDRGIWLRYGNNLATGISNIVLLWGPDIIVIGGGISDKFEYFIDGVSSKLKDYNFFAPPKIVKSAFEDKSGVIGGFVQLEQLLKS</sequence>
<dbReference type="CDD" id="cd23763">
    <property type="entry name" value="ASKHA_ATPase_ROK"/>
    <property type="match status" value="1"/>
</dbReference>
<comment type="similarity">
    <text evidence="1">Belongs to the ROK (NagC/XylR) family.</text>
</comment>
<proteinExistence type="inferred from homology"/>
<accession>A0A1F4X3I7</accession>
<protein>
    <recommendedName>
        <fullName evidence="4">ROK family protein</fullName>
    </recommendedName>
</protein>
<dbReference type="SUPFAM" id="SSF53067">
    <property type="entry name" value="Actin-like ATPase domain"/>
    <property type="match status" value="1"/>
</dbReference>
<reference evidence="2 3" key="1">
    <citation type="journal article" date="2016" name="Nat. Commun.">
        <title>Thousands of microbial genomes shed light on interconnected biogeochemical processes in an aquifer system.</title>
        <authorList>
            <person name="Anantharaman K."/>
            <person name="Brown C.T."/>
            <person name="Hug L.A."/>
            <person name="Sharon I."/>
            <person name="Castelle C.J."/>
            <person name="Probst A.J."/>
            <person name="Thomas B.C."/>
            <person name="Singh A."/>
            <person name="Wilkins M.J."/>
            <person name="Karaoz U."/>
            <person name="Brodie E.L."/>
            <person name="Williams K.H."/>
            <person name="Hubbard S.S."/>
            <person name="Banfield J.F."/>
        </authorList>
    </citation>
    <scope>NUCLEOTIDE SEQUENCE [LARGE SCALE GENOMIC DNA]</scope>
</reference>
<dbReference type="Gene3D" id="3.30.420.40">
    <property type="match status" value="2"/>
</dbReference>
<dbReference type="AlphaFoldDB" id="A0A1F4X3I7"/>
<dbReference type="InterPro" id="IPR000600">
    <property type="entry name" value="ROK"/>
</dbReference>
<name>A0A1F4X3I7_UNCKA</name>
<comment type="caution">
    <text evidence="2">The sequence shown here is derived from an EMBL/GenBank/DDBJ whole genome shotgun (WGS) entry which is preliminary data.</text>
</comment>